<feature type="compositionally biased region" description="Basic residues" evidence="1">
    <location>
        <begin position="426"/>
        <end position="444"/>
    </location>
</feature>
<dbReference type="InterPro" id="IPR049227">
    <property type="entry name" value="DUF6824"/>
</dbReference>
<feature type="compositionally biased region" description="Basic and acidic residues" evidence="1">
    <location>
        <begin position="415"/>
        <end position="425"/>
    </location>
</feature>
<name>A0AAD2JJF1_9STRA</name>
<organism evidence="3 4">
    <name type="scientific">Cylindrotheca closterium</name>
    <dbReference type="NCBI Taxonomy" id="2856"/>
    <lineage>
        <taxon>Eukaryota</taxon>
        <taxon>Sar</taxon>
        <taxon>Stramenopiles</taxon>
        <taxon>Ochrophyta</taxon>
        <taxon>Bacillariophyta</taxon>
        <taxon>Bacillariophyceae</taxon>
        <taxon>Bacillariophycidae</taxon>
        <taxon>Bacillariales</taxon>
        <taxon>Bacillariaceae</taxon>
        <taxon>Cylindrotheca</taxon>
    </lineage>
</organism>
<feature type="region of interest" description="Disordered" evidence="1">
    <location>
        <begin position="243"/>
        <end position="289"/>
    </location>
</feature>
<feature type="region of interest" description="Disordered" evidence="1">
    <location>
        <begin position="25"/>
        <end position="103"/>
    </location>
</feature>
<dbReference type="EMBL" id="CAKOGP040001903">
    <property type="protein sequence ID" value="CAJ1956041.1"/>
    <property type="molecule type" value="Genomic_DNA"/>
</dbReference>
<feature type="compositionally biased region" description="Low complexity" evidence="1">
    <location>
        <begin position="81"/>
        <end position="96"/>
    </location>
</feature>
<reference evidence="3" key="1">
    <citation type="submission" date="2023-08" db="EMBL/GenBank/DDBJ databases">
        <authorList>
            <person name="Audoor S."/>
            <person name="Bilcke G."/>
        </authorList>
    </citation>
    <scope>NUCLEOTIDE SEQUENCE</scope>
</reference>
<proteinExistence type="predicted"/>
<feature type="domain" description="DUF6824" evidence="2">
    <location>
        <begin position="333"/>
        <end position="417"/>
    </location>
</feature>
<accession>A0AAD2JJF1</accession>
<protein>
    <recommendedName>
        <fullName evidence="2">DUF6824 domain-containing protein</fullName>
    </recommendedName>
</protein>
<dbReference type="Pfam" id="PF20710">
    <property type="entry name" value="DUF6824"/>
    <property type="match status" value="1"/>
</dbReference>
<evidence type="ECO:0000313" key="4">
    <source>
        <dbReference type="Proteomes" id="UP001295423"/>
    </source>
</evidence>
<keyword evidence="4" id="KW-1185">Reference proteome</keyword>
<evidence type="ECO:0000313" key="3">
    <source>
        <dbReference type="EMBL" id="CAJ1956041.1"/>
    </source>
</evidence>
<dbReference type="Proteomes" id="UP001295423">
    <property type="component" value="Unassembled WGS sequence"/>
</dbReference>
<comment type="caution">
    <text evidence="3">The sequence shown here is derived from an EMBL/GenBank/DDBJ whole genome shotgun (WGS) entry which is preliminary data.</text>
</comment>
<gene>
    <name evidence="3" type="ORF">CYCCA115_LOCUS16044</name>
</gene>
<evidence type="ECO:0000259" key="2">
    <source>
        <dbReference type="Pfam" id="PF20710"/>
    </source>
</evidence>
<feature type="compositionally biased region" description="Polar residues" evidence="1">
    <location>
        <begin position="268"/>
        <end position="278"/>
    </location>
</feature>
<feature type="region of interest" description="Disordered" evidence="1">
    <location>
        <begin position="410"/>
        <end position="444"/>
    </location>
</feature>
<evidence type="ECO:0000256" key="1">
    <source>
        <dbReference type="SAM" id="MobiDB-lite"/>
    </source>
</evidence>
<sequence>MMVDRPVFAFESSFLDCLTQHYDTSLDPSNSNNDHRHQQGPQQQPTSHHRSVPPQPTLRSTSSGSAPPASLWFLRKRNQKRSTSSSSNPSFRPPSTGSLFSIPPPSLNYSLNSLGSLDSMNEFLKGMAMNSIDSIGGILDDVSVQFEQAQQQQQQQSETAQATICAPPALPPLPPALSSSNTPKAIAAHFEELTAQYRNNTQTQDEMLLVAHIDSSSSNKTSMASHFTNRYTKTQTQPQAQAHHAFRQVAPPTATTRTSIRQTKEESSTTIRPTTAVVSVTKPKSKRIAAKKTTISKVKPPSPAAVRTTTATAKRIRRKEPAVRRYVAPTELDVLLGRGGGSNHHIGNKAYRKRILNLQPIYKTLDRDSKTAMSHQVVEWVTQEIQGRFLKRENKGSPWYIVTDATARQKVSQALREDHTPEGRALKKSRTSYSSKKKKTKQSE</sequence>
<dbReference type="AlphaFoldDB" id="A0AAD2JJF1"/>